<gene>
    <name evidence="2" type="ORF">BG20_I1010</name>
</gene>
<dbReference type="Proteomes" id="UP000014065">
    <property type="component" value="Unassembled WGS sequence"/>
</dbReference>
<comment type="caution">
    <text evidence="2">The sequence shown here is derived from an EMBL/GenBank/DDBJ whole genome shotgun (WGS) entry which is preliminary data.</text>
</comment>
<feature type="transmembrane region" description="Helical" evidence="1">
    <location>
        <begin position="56"/>
        <end position="81"/>
    </location>
</feature>
<feature type="transmembrane region" description="Helical" evidence="1">
    <location>
        <begin position="101"/>
        <end position="122"/>
    </location>
</feature>
<keyword evidence="1" id="KW-1133">Transmembrane helix</keyword>
<keyword evidence="1" id="KW-0472">Membrane</keyword>
<evidence type="ECO:0000256" key="1">
    <source>
        <dbReference type="SAM" id="Phobius"/>
    </source>
</evidence>
<keyword evidence="1" id="KW-0812">Transmembrane</keyword>
<accession>S2EI66</accession>
<reference evidence="2 3" key="1">
    <citation type="journal article" date="2012" name="J. Bacteriol.">
        <title>Genome Sequence of "Candidatus Nitrosoarchaeum limnia" BG20, a Low-Salinity Ammonia-Oxidizing Archaeon from the San Francisco Bay Estuary.</title>
        <authorList>
            <person name="Mosier A.C."/>
            <person name="Allen E.E."/>
            <person name="Kim M."/>
            <person name="Ferriera S."/>
            <person name="Francis C.A."/>
        </authorList>
    </citation>
    <scope>NUCLEOTIDE SEQUENCE [LARGE SCALE GENOMIC DNA]</scope>
    <source>
        <strain evidence="2 3">BG20</strain>
    </source>
</reference>
<dbReference type="PATRIC" id="fig|859192.6.peg.2202"/>
<evidence type="ECO:0000313" key="2">
    <source>
        <dbReference type="EMBL" id="EPA04452.1"/>
    </source>
</evidence>
<name>S2EI66_9ARCH</name>
<feature type="transmembrane region" description="Helical" evidence="1">
    <location>
        <begin position="23"/>
        <end position="44"/>
    </location>
</feature>
<dbReference type="EMBL" id="AHJG01000294">
    <property type="protein sequence ID" value="EPA04452.1"/>
    <property type="molecule type" value="Genomic_DNA"/>
</dbReference>
<evidence type="ECO:0000313" key="3">
    <source>
        <dbReference type="Proteomes" id="UP000014065"/>
    </source>
</evidence>
<protein>
    <submittedName>
        <fullName evidence="2">Uncharacterized protein</fullName>
    </submittedName>
</protein>
<sequence>MIVSQHIFLEPYIIAHVQQGTEFGFILIILLSALSALIIPMNIYRINILKKSKGKISGSLFSSFVGSIAGACSCGPIGFAAISTFGSVGATAFSFLTNFELPIRIGAIILLVFTYFTTIKSLKIECNIVK</sequence>
<keyword evidence="3" id="KW-1185">Reference proteome</keyword>
<proteinExistence type="predicted"/>
<dbReference type="AlphaFoldDB" id="S2EI66"/>
<organism evidence="2 3">
    <name type="scientific">Candidatus Nitrosarchaeum limnium BG20</name>
    <dbReference type="NCBI Taxonomy" id="859192"/>
    <lineage>
        <taxon>Archaea</taxon>
        <taxon>Nitrososphaerota</taxon>
        <taxon>Nitrososphaeria</taxon>
        <taxon>Nitrosopumilales</taxon>
        <taxon>Nitrosopumilaceae</taxon>
        <taxon>Nitrosarchaeum</taxon>
    </lineage>
</organism>